<dbReference type="Proteomes" id="UP000311919">
    <property type="component" value="Unassembled WGS sequence"/>
</dbReference>
<dbReference type="PANTHER" id="PTHR43762">
    <property type="entry name" value="L-GULONOLACTONE OXIDASE"/>
    <property type="match status" value="1"/>
</dbReference>
<dbReference type="AlphaFoldDB" id="A0A4Z2CZU4"/>
<dbReference type="InterPro" id="IPR010031">
    <property type="entry name" value="FAD_lactone_oxidase-like"/>
</dbReference>
<gene>
    <name evidence="2" type="ORF">EWB00_006094</name>
</gene>
<accession>A0A4Z2CZU4</accession>
<organism evidence="2 3">
    <name type="scientific">Schistosoma japonicum</name>
    <name type="common">Blood fluke</name>
    <dbReference type="NCBI Taxonomy" id="6182"/>
    <lineage>
        <taxon>Eukaryota</taxon>
        <taxon>Metazoa</taxon>
        <taxon>Spiralia</taxon>
        <taxon>Lophotrochozoa</taxon>
        <taxon>Platyhelminthes</taxon>
        <taxon>Trematoda</taxon>
        <taxon>Digenea</taxon>
        <taxon>Strigeidida</taxon>
        <taxon>Schistosomatoidea</taxon>
        <taxon>Schistosomatidae</taxon>
        <taxon>Schistosoma</taxon>
    </lineage>
</organism>
<protein>
    <recommendedName>
        <fullName evidence="1">FAD-binding PCMH-type domain-containing protein</fullName>
    </recommendedName>
</protein>
<sequence>MENFIEDYNDEEMNIIDTITLTSIDNIPLTDHNEDRNFIQQLGNELQKRIGHLPKVKLITLIFNNQINKMLCVKPKSYTEISRTIRAARTMKLIVRGCGHFTSTNNIFYNTNNILLIDCNELSDSKRIEFINIKCKITNKIIEGIKILSCVSINELINYQINHNIEINQVIETYSILGTIIGSIVCTQPGIIGLGSNASGGCLTDEVIAIRIVNCHGDLIEYTNEDEINAAISNLGLLGIVYDVTLKYSSITLTKVNYQFQKWYDLLSVENVILKDAITINQSVELIYLPYNSCRIISNEFNDTDLNQTNLVDNDDVDDNDGRVDLETWNIQQDEVLLRTTKRMSHDTQDGHITSVMSNDIVDMENNSNNNNDNNNDPLINYDSDPQQLVYLLDQVFGPFSEEFIEQPENTPKLLKRAHHYLKCKYCPQPTVIQYTPWALNSFGKFKEPLRILKFTMETDYELNHFRMAMNTILDVLHRLATDKSSCDSNNYSINLGLRVQFTRGTRNGYLLGVGLECNQHTSNRKQLLLAHITFMGLTGSGSNKLWNHAAKQIMLTMLTKIPSCMPHWKTEWHAKQNVFNKFREALKEQAEPLKKLIAVADRDGMFLNESLASIFYSKLTFYQKLYRSQRNAYLATI</sequence>
<dbReference type="STRING" id="6182.A0A4Z2CZU4"/>
<evidence type="ECO:0000313" key="2">
    <source>
        <dbReference type="EMBL" id="TNN09772.1"/>
    </source>
</evidence>
<dbReference type="InterPro" id="IPR016166">
    <property type="entry name" value="FAD-bd_PCMH"/>
</dbReference>
<proteinExistence type="predicted"/>
<keyword evidence="3" id="KW-1185">Reference proteome</keyword>
<dbReference type="Gene3D" id="3.30.465.10">
    <property type="match status" value="1"/>
</dbReference>
<comment type="caution">
    <text evidence="2">The sequence shown here is derived from an EMBL/GenBank/DDBJ whole genome shotgun (WGS) entry which is preliminary data.</text>
</comment>
<dbReference type="InterPro" id="IPR036318">
    <property type="entry name" value="FAD-bd_PCMH-like_sf"/>
</dbReference>
<evidence type="ECO:0000259" key="1">
    <source>
        <dbReference type="PROSITE" id="PS51387"/>
    </source>
</evidence>
<dbReference type="GO" id="GO:0071949">
    <property type="term" value="F:FAD binding"/>
    <property type="evidence" value="ECO:0007669"/>
    <property type="project" value="InterPro"/>
</dbReference>
<dbReference type="GO" id="GO:0016899">
    <property type="term" value="F:oxidoreductase activity, acting on the CH-OH group of donors, oxygen as acceptor"/>
    <property type="evidence" value="ECO:0007669"/>
    <property type="project" value="InterPro"/>
</dbReference>
<name>A0A4Z2CZU4_SCHJA</name>
<evidence type="ECO:0000313" key="3">
    <source>
        <dbReference type="Proteomes" id="UP000311919"/>
    </source>
</evidence>
<dbReference type="PANTHER" id="PTHR43762:SF1">
    <property type="entry name" value="D-ARABINONO-1,4-LACTONE OXIDASE"/>
    <property type="match status" value="1"/>
</dbReference>
<dbReference type="SUPFAM" id="SSF56176">
    <property type="entry name" value="FAD-binding/transporter-associated domain-like"/>
    <property type="match status" value="1"/>
</dbReference>
<dbReference type="EMBL" id="SKCS01000391">
    <property type="protein sequence ID" value="TNN09772.1"/>
    <property type="molecule type" value="Genomic_DNA"/>
</dbReference>
<feature type="domain" description="FAD-binding PCMH-type" evidence="1">
    <location>
        <begin position="63"/>
        <end position="251"/>
    </location>
</feature>
<reference evidence="2 3" key="1">
    <citation type="submission" date="2019-03" db="EMBL/GenBank/DDBJ databases">
        <title>An improved genome assembly of the fluke Schistosoma japonicum.</title>
        <authorList>
            <person name="Hu W."/>
            <person name="Luo F."/>
            <person name="Yin M."/>
            <person name="Mo X."/>
            <person name="Sun C."/>
            <person name="Wu Q."/>
            <person name="Zhu B."/>
            <person name="Xiang M."/>
            <person name="Wang J."/>
            <person name="Wang Y."/>
            <person name="Zhang T."/>
            <person name="Xu B."/>
            <person name="Zheng H."/>
            <person name="Feng Z."/>
        </authorList>
    </citation>
    <scope>NUCLEOTIDE SEQUENCE [LARGE SCALE GENOMIC DNA]</scope>
    <source>
        <strain evidence="2">HuSjv2</strain>
        <tissue evidence="2">Worms</tissue>
    </source>
</reference>
<dbReference type="PROSITE" id="PS51387">
    <property type="entry name" value="FAD_PCMH"/>
    <property type="match status" value="1"/>
</dbReference>
<dbReference type="OrthoDB" id="610608at2759"/>
<dbReference type="InterPro" id="IPR016169">
    <property type="entry name" value="FAD-bd_PCMH_sub2"/>
</dbReference>